<evidence type="ECO:0000256" key="3">
    <source>
        <dbReference type="ARBA" id="ARBA00022741"/>
    </source>
</evidence>
<dbReference type="InterPro" id="IPR050319">
    <property type="entry name" value="ABC_transp_ATP-bind"/>
</dbReference>
<evidence type="ECO:0000256" key="4">
    <source>
        <dbReference type="ARBA" id="ARBA00022840"/>
    </source>
</evidence>
<dbReference type="GO" id="GO:0005524">
    <property type="term" value="F:ATP binding"/>
    <property type="evidence" value="ECO:0007669"/>
    <property type="project" value="UniProtKB-KW"/>
</dbReference>
<name>A0ABP6UZD5_9PSEU</name>
<dbReference type="PROSITE" id="PS00211">
    <property type="entry name" value="ABC_TRANSPORTER_1"/>
    <property type="match status" value="1"/>
</dbReference>
<dbReference type="InterPro" id="IPR027417">
    <property type="entry name" value="P-loop_NTPase"/>
</dbReference>
<keyword evidence="2" id="KW-0813">Transport</keyword>
<keyword evidence="4 6" id="KW-0067">ATP-binding</keyword>
<evidence type="ECO:0000256" key="2">
    <source>
        <dbReference type="ARBA" id="ARBA00022448"/>
    </source>
</evidence>
<dbReference type="InterPro" id="IPR003439">
    <property type="entry name" value="ABC_transporter-like_ATP-bd"/>
</dbReference>
<dbReference type="InterPro" id="IPR013563">
    <property type="entry name" value="Oligopep_ABC_C"/>
</dbReference>
<keyword evidence="3" id="KW-0547">Nucleotide-binding</keyword>
<sequence>MTNLVEIRGLRKDYGSVAAVDGVDLDVETGETLAVVGESGSGKTTLTRLLLRLAEPSAGSVRFDGADLFSLPPARLRALRREMQVVLQDPYSSMNPRWRVTDVVAEPLVTHERGMRGRRGRAKLREQVSELLDAVGLPPQVQDRYPHEFSGGQRQRISVARALALRPRLVVLDEPTSALDVSVQAQVLDLLVDLQDRFGLTYVFVSHNLAVVQQIADRVAVMRAGRVLELAPARRLFTEPEHEYTRALLDAVPNPDPRQARRVVP</sequence>
<dbReference type="PANTHER" id="PTHR43776">
    <property type="entry name" value="TRANSPORT ATP-BINDING PROTEIN"/>
    <property type="match status" value="1"/>
</dbReference>
<dbReference type="PROSITE" id="PS50893">
    <property type="entry name" value="ABC_TRANSPORTER_2"/>
    <property type="match status" value="1"/>
</dbReference>
<proteinExistence type="inferred from homology"/>
<protein>
    <submittedName>
        <fullName evidence="6">ATP-binding cassette domain-containing protein</fullName>
    </submittedName>
</protein>
<dbReference type="Gene3D" id="3.40.50.300">
    <property type="entry name" value="P-loop containing nucleotide triphosphate hydrolases"/>
    <property type="match status" value="1"/>
</dbReference>
<dbReference type="CDD" id="cd03257">
    <property type="entry name" value="ABC_NikE_OppD_transporters"/>
    <property type="match status" value="1"/>
</dbReference>
<evidence type="ECO:0000256" key="1">
    <source>
        <dbReference type="ARBA" id="ARBA00005417"/>
    </source>
</evidence>
<keyword evidence="7" id="KW-1185">Reference proteome</keyword>
<accession>A0ABP6UZD5</accession>
<comment type="caution">
    <text evidence="6">The sequence shown here is derived from an EMBL/GenBank/DDBJ whole genome shotgun (WGS) entry which is preliminary data.</text>
</comment>
<dbReference type="Pfam" id="PF00005">
    <property type="entry name" value="ABC_tran"/>
    <property type="match status" value="1"/>
</dbReference>
<dbReference type="SUPFAM" id="SSF52540">
    <property type="entry name" value="P-loop containing nucleoside triphosphate hydrolases"/>
    <property type="match status" value="1"/>
</dbReference>
<dbReference type="Pfam" id="PF08352">
    <property type="entry name" value="oligo_HPY"/>
    <property type="match status" value="1"/>
</dbReference>
<dbReference type="InterPro" id="IPR017871">
    <property type="entry name" value="ABC_transporter-like_CS"/>
</dbReference>
<comment type="similarity">
    <text evidence="1">Belongs to the ABC transporter superfamily.</text>
</comment>
<dbReference type="SMART" id="SM00382">
    <property type="entry name" value="AAA"/>
    <property type="match status" value="1"/>
</dbReference>
<dbReference type="Proteomes" id="UP001500689">
    <property type="component" value="Unassembled WGS sequence"/>
</dbReference>
<evidence type="ECO:0000259" key="5">
    <source>
        <dbReference type="PROSITE" id="PS50893"/>
    </source>
</evidence>
<reference evidence="7" key="1">
    <citation type="journal article" date="2019" name="Int. J. Syst. Evol. Microbiol.">
        <title>The Global Catalogue of Microorganisms (GCM) 10K type strain sequencing project: providing services to taxonomists for standard genome sequencing and annotation.</title>
        <authorList>
            <consortium name="The Broad Institute Genomics Platform"/>
            <consortium name="The Broad Institute Genome Sequencing Center for Infectious Disease"/>
            <person name="Wu L."/>
            <person name="Ma J."/>
        </authorList>
    </citation>
    <scope>NUCLEOTIDE SEQUENCE [LARGE SCALE GENOMIC DNA]</scope>
    <source>
        <strain evidence="7">JCM 16898</strain>
    </source>
</reference>
<dbReference type="EMBL" id="BAAAZN010000001">
    <property type="protein sequence ID" value="GAA3524181.1"/>
    <property type="molecule type" value="Genomic_DNA"/>
</dbReference>
<evidence type="ECO:0000313" key="7">
    <source>
        <dbReference type="Proteomes" id="UP001500689"/>
    </source>
</evidence>
<evidence type="ECO:0000313" key="6">
    <source>
        <dbReference type="EMBL" id="GAA3524181.1"/>
    </source>
</evidence>
<organism evidence="6 7">
    <name type="scientific">Amycolatopsis ultiminotia</name>
    <dbReference type="NCBI Taxonomy" id="543629"/>
    <lineage>
        <taxon>Bacteria</taxon>
        <taxon>Bacillati</taxon>
        <taxon>Actinomycetota</taxon>
        <taxon>Actinomycetes</taxon>
        <taxon>Pseudonocardiales</taxon>
        <taxon>Pseudonocardiaceae</taxon>
        <taxon>Amycolatopsis</taxon>
    </lineage>
</organism>
<dbReference type="InterPro" id="IPR003593">
    <property type="entry name" value="AAA+_ATPase"/>
</dbReference>
<dbReference type="PANTHER" id="PTHR43776:SF7">
    <property type="entry name" value="D,D-DIPEPTIDE TRANSPORT ATP-BINDING PROTEIN DDPF-RELATED"/>
    <property type="match status" value="1"/>
</dbReference>
<dbReference type="RefSeq" id="WP_344854410.1">
    <property type="nucleotide sequence ID" value="NZ_BAAAZN010000001.1"/>
</dbReference>
<gene>
    <name evidence="6" type="ORF">GCM10022222_03190</name>
</gene>
<feature type="domain" description="ABC transporter" evidence="5">
    <location>
        <begin position="5"/>
        <end position="249"/>
    </location>
</feature>